<dbReference type="Gene3D" id="2.60.120.1440">
    <property type="match status" value="1"/>
</dbReference>
<name>A0A1I0NJZ7_9BACT</name>
<protein>
    <submittedName>
        <fullName evidence="4">FecR protein</fullName>
    </submittedName>
</protein>
<dbReference type="PANTHER" id="PTHR30273:SF2">
    <property type="entry name" value="PROTEIN FECR"/>
    <property type="match status" value="1"/>
</dbReference>
<evidence type="ECO:0000259" key="2">
    <source>
        <dbReference type="Pfam" id="PF04773"/>
    </source>
</evidence>
<feature type="transmembrane region" description="Helical" evidence="1">
    <location>
        <begin position="100"/>
        <end position="119"/>
    </location>
</feature>
<proteinExistence type="predicted"/>
<dbReference type="Pfam" id="PF04773">
    <property type="entry name" value="FecR"/>
    <property type="match status" value="1"/>
</dbReference>
<dbReference type="Pfam" id="PF16344">
    <property type="entry name" value="FecR_C"/>
    <property type="match status" value="1"/>
</dbReference>
<keyword evidence="5" id="KW-1185">Reference proteome</keyword>
<dbReference type="InterPro" id="IPR012373">
    <property type="entry name" value="Ferrdict_sens_TM"/>
</dbReference>
<keyword evidence="1" id="KW-0472">Membrane</keyword>
<reference evidence="5" key="1">
    <citation type="submission" date="2016-10" db="EMBL/GenBank/DDBJ databases">
        <authorList>
            <person name="Varghese N."/>
            <person name="Submissions S."/>
        </authorList>
    </citation>
    <scope>NUCLEOTIDE SEQUENCE [LARGE SCALE GENOMIC DNA]</scope>
    <source>
        <strain evidence="5">DSM 3695</strain>
    </source>
</reference>
<dbReference type="PANTHER" id="PTHR30273">
    <property type="entry name" value="PERIPLASMIC SIGNAL SENSOR AND SIGMA FACTOR ACTIVATOR FECR-RELATED"/>
    <property type="match status" value="1"/>
</dbReference>
<feature type="domain" description="FecR protein" evidence="2">
    <location>
        <begin position="188"/>
        <end position="282"/>
    </location>
</feature>
<evidence type="ECO:0000256" key="1">
    <source>
        <dbReference type="SAM" id="Phobius"/>
    </source>
</evidence>
<accession>A0A1I0NJZ7</accession>
<dbReference type="InterPro" id="IPR006860">
    <property type="entry name" value="FecR"/>
</dbReference>
<evidence type="ECO:0000259" key="3">
    <source>
        <dbReference type="Pfam" id="PF16344"/>
    </source>
</evidence>
<evidence type="ECO:0000313" key="5">
    <source>
        <dbReference type="Proteomes" id="UP000199310"/>
    </source>
</evidence>
<evidence type="ECO:0000313" key="4">
    <source>
        <dbReference type="EMBL" id="SEW01619.1"/>
    </source>
</evidence>
<dbReference type="Proteomes" id="UP000199310">
    <property type="component" value="Unassembled WGS sequence"/>
</dbReference>
<dbReference type="STRING" id="29529.SAMN04488122_0214"/>
<dbReference type="RefSeq" id="WP_089889390.1">
    <property type="nucleotide sequence ID" value="NZ_FOJG01000001.1"/>
</dbReference>
<dbReference type="InterPro" id="IPR032508">
    <property type="entry name" value="FecR_C"/>
</dbReference>
<organism evidence="4 5">
    <name type="scientific">Chitinophaga arvensicola</name>
    <dbReference type="NCBI Taxonomy" id="29529"/>
    <lineage>
        <taxon>Bacteria</taxon>
        <taxon>Pseudomonadati</taxon>
        <taxon>Bacteroidota</taxon>
        <taxon>Chitinophagia</taxon>
        <taxon>Chitinophagales</taxon>
        <taxon>Chitinophagaceae</taxon>
        <taxon>Chitinophaga</taxon>
    </lineage>
</organism>
<sequence length="406" mass="44888">MDHSEQNIQRLWERYISETASKAELQELFEYIRNAENDALNQAISEQVVKSYASESITSHPEDVAGVWQAILAARYTAANAESGKNTITPTYRVHFLRGLWWAAAAIVVIGTTVAVMLFSGHQPKSPGTDNQVAATSEILPGINRAVLTVGNNQPINLSNDKQGISVGATIAYNDGERIADIGKTLQLATPRGGQYQAVLPDGTKVWLNAASSIKFPSKFPVDKREVEVSGEVYMEVAQNSKQPFVVKTGSTEIQVLGTSFNINAYPNEEVQRTTLISGAVKVVATARDENAGNSDQYRESVILQPGKQAFYNPAKQQMEVQPADIDQAIAWKNGIIYFDGATLQEIMRQLERWYDIKVVYENNTIPSRRLAGKMTRDVPFTGLLKNLEKLGIHYKLQDRTLIVSP</sequence>
<dbReference type="AlphaFoldDB" id="A0A1I0NJZ7"/>
<gene>
    <name evidence="4" type="ORF">SAMN04488122_0214</name>
</gene>
<dbReference type="OrthoDB" id="645173at2"/>
<dbReference type="EMBL" id="FOJG01000001">
    <property type="protein sequence ID" value="SEW01619.1"/>
    <property type="molecule type" value="Genomic_DNA"/>
</dbReference>
<dbReference type="Gene3D" id="3.55.50.30">
    <property type="match status" value="1"/>
</dbReference>
<keyword evidence="1" id="KW-0812">Transmembrane</keyword>
<feature type="domain" description="Protein FecR C-terminal" evidence="3">
    <location>
        <begin position="337"/>
        <end position="404"/>
    </location>
</feature>
<keyword evidence="1" id="KW-1133">Transmembrane helix</keyword>
<dbReference type="GO" id="GO:0016989">
    <property type="term" value="F:sigma factor antagonist activity"/>
    <property type="evidence" value="ECO:0007669"/>
    <property type="project" value="TreeGrafter"/>
</dbReference>